<comment type="caution">
    <text evidence="3">The sequence shown here is derived from an EMBL/GenBank/DDBJ whole genome shotgun (WGS) entry which is preliminary data.</text>
</comment>
<sequence length="245" mass="26766">MAKFTILCCAFFLAAGAQAQSTPGVLQKIHDNVEAGIVAVHTEVQSILDDAIEKSNEVANNLKNQGEKLSQEMYEQLQKQLAETKKHLDDLVNNAEKDASECKSAVEILDKVALETIANMSVCVTDKIEQGNGYIESMIKITEDLKVDLDVIKKEADDCLKNVDGLIATAKAIACVNGAGAKATWTSMKTVPGYTQKMIQMSYMMSTLPIKLPFCAATKGLVAFSRETIRVTEEVKTCIKNKNQQ</sequence>
<dbReference type="AlphaFoldDB" id="A0A834XZ80"/>
<evidence type="ECO:0000256" key="2">
    <source>
        <dbReference type="SAM" id="SignalP"/>
    </source>
</evidence>
<dbReference type="Proteomes" id="UP000639338">
    <property type="component" value="Unassembled WGS sequence"/>
</dbReference>
<protein>
    <recommendedName>
        <fullName evidence="5">Venom protein</fullName>
    </recommendedName>
</protein>
<keyword evidence="2" id="KW-0732">Signal</keyword>
<accession>A0A834XZ80</accession>
<name>A0A834XZ80_APHGI</name>
<keyword evidence="4" id="KW-1185">Reference proteome</keyword>
<evidence type="ECO:0008006" key="5">
    <source>
        <dbReference type="Google" id="ProtNLM"/>
    </source>
</evidence>
<feature type="chain" id="PRO_5032760912" description="Venom protein" evidence="2">
    <location>
        <begin position="20"/>
        <end position="245"/>
    </location>
</feature>
<feature type="signal peptide" evidence="2">
    <location>
        <begin position="1"/>
        <end position="19"/>
    </location>
</feature>
<dbReference type="EMBL" id="JACMRX010000001">
    <property type="protein sequence ID" value="KAF7996330.1"/>
    <property type="molecule type" value="Genomic_DNA"/>
</dbReference>
<reference evidence="3 4" key="1">
    <citation type="submission" date="2020-08" db="EMBL/GenBank/DDBJ databases">
        <title>Aphidius gifuensis genome sequencing and assembly.</title>
        <authorList>
            <person name="Du Z."/>
        </authorList>
    </citation>
    <scope>NUCLEOTIDE SEQUENCE [LARGE SCALE GENOMIC DNA]</scope>
    <source>
        <strain evidence="3">YNYX2018</strain>
        <tissue evidence="3">Adults</tissue>
    </source>
</reference>
<dbReference type="OrthoDB" id="7701047at2759"/>
<feature type="coiled-coil region" evidence="1">
    <location>
        <begin position="52"/>
        <end position="98"/>
    </location>
</feature>
<gene>
    <name evidence="3" type="ORF">HCN44_001962</name>
</gene>
<evidence type="ECO:0000256" key="1">
    <source>
        <dbReference type="SAM" id="Coils"/>
    </source>
</evidence>
<organism evidence="3 4">
    <name type="scientific">Aphidius gifuensis</name>
    <name type="common">Parasitoid wasp</name>
    <dbReference type="NCBI Taxonomy" id="684658"/>
    <lineage>
        <taxon>Eukaryota</taxon>
        <taxon>Metazoa</taxon>
        <taxon>Ecdysozoa</taxon>
        <taxon>Arthropoda</taxon>
        <taxon>Hexapoda</taxon>
        <taxon>Insecta</taxon>
        <taxon>Pterygota</taxon>
        <taxon>Neoptera</taxon>
        <taxon>Endopterygota</taxon>
        <taxon>Hymenoptera</taxon>
        <taxon>Apocrita</taxon>
        <taxon>Ichneumonoidea</taxon>
        <taxon>Braconidae</taxon>
        <taxon>Aphidiinae</taxon>
        <taxon>Aphidius</taxon>
    </lineage>
</organism>
<evidence type="ECO:0000313" key="3">
    <source>
        <dbReference type="EMBL" id="KAF7996330.1"/>
    </source>
</evidence>
<evidence type="ECO:0000313" key="4">
    <source>
        <dbReference type="Proteomes" id="UP000639338"/>
    </source>
</evidence>
<keyword evidence="1" id="KW-0175">Coiled coil</keyword>
<proteinExistence type="predicted"/>